<evidence type="ECO:0000256" key="6">
    <source>
        <dbReference type="SAM" id="MobiDB-lite"/>
    </source>
</evidence>
<dbReference type="GO" id="GO:0030735">
    <property type="term" value="F:carnosine N-methyltransferase activity"/>
    <property type="evidence" value="ECO:0007669"/>
    <property type="project" value="UniProtKB-EC"/>
</dbReference>
<evidence type="ECO:0000313" key="7">
    <source>
        <dbReference type="EMBL" id="KAH0521389.1"/>
    </source>
</evidence>
<evidence type="ECO:0000256" key="1">
    <source>
        <dbReference type="ARBA" id="ARBA00010086"/>
    </source>
</evidence>
<dbReference type="InterPro" id="IPR029063">
    <property type="entry name" value="SAM-dependent_MTases_sf"/>
</dbReference>
<dbReference type="Pfam" id="PF07942">
    <property type="entry name" value="CARME"/>
    <property type="match status" value="2"/>
</dbReference>
<evidence type="ECO:0000256" key="2">
    <source>
        <dbReference type="ARBA" id="ARBA00012003"/>
    </source>
</evidence>
<comment type="similarity">
    <text evidence="1">Belongs to the carnosine N-methyltransferase family.</text>
</comment>
<feature type="compositionally biased region" description="Pro residues" evidence="6">
    <location>
        <begin position="380"/>
        <end position="390"/>
    </location>
</feature>
<feature type="region of interest" description="Disordered" evidence="6">
    <location>
        <begin position="370"/>
        <end position="406"/>
    </location>
</feature>
<keyword evidence="4" id="KW-0808">Transferase</keyword>
<evidence type="ECO:0000256" key="5">
    <source>
        <dbReference type="ARBA" id="ARBA00022691"/>
    </source>
</evidence>
<gene>
    <name evidence="7" type="ORF">LTLLF_101450</name>
</gene>
<dbReference type="GO" id="GO:0032259">
    <property type="term" value="P:methylation"/>
    <property type="evidence" value="ECO:0007669"/>
    <property type="project" value="UniProtKB-KW"/>
</dbReference>
<name>A0A8J6H401_MICOH</name>
<dbReference type="GO" id="GO:0035498">
    <property type="term" value="P:carnosine metabolic process"/>
    <property type="evidence" value="ECO:0007669"/>
    <property type="project" value="TreeGrafter"/>
</dbReference>
<keyword evidence="3" id="KW-0489">Methyltransferase</keyword>
<evidence type="ECO:0000313" key="8">
    <source>
        <dbReference type="Proteomes" id="UP000710432"/>
    </source>
</evidence>
<dbReference type="SMART" id="SM01296">
    <property type="entry name" value="N2227"/>
    <property type="match status" value="1"/>
</dbReference>
<feature type="compositionally biased region" description="Gly residues" evidence="6">
    <location>
        <begin position="491"/>
        <end position="506"/>
    </location>
</feature>
<dbReference type="AlphaFoldDB" id="A0A8J6H401"/>
<sequence>MQRRRRAPPAAPPAQDGGHGEELEVQFSAGRLGSAAPAGPPARATSEEEERLEREHFWKVINAFRYYGTSMHERVKRTERQFRSLPDNQQKLLPQFPLHLDKIRKCIDHNQEILLTIVNDCVHMFENKEYGEDGNGKIMPASTFDMDKLKSTLKQFVRDWSETGKAERDACYKPIIKEIIKNFPKERCKWPYMLTASGMRSENCWVHYQKVADKRDYYTWDCIATCFFIDTAHNVIDYIDTIWRILKPGGIWINLGPLLYHFENLANELSIELSYEDIKNVVLQYGFQLEVEEESVLSTYTVNDLSMMKYYYECVLFVVRKPQGAHFRPQRRSGTQAVSLHQPAAASGRRDCARIAAQVRISGASLPLPNVPVALRAPQPSAPRGPPPSLRHPRATHPRPMAKRRAAEPLTFRVPWKRLLLSDFPEGPPLWVPPARSRKRQGDAGTMVEPAAAPSKRRGGGDGGQERQLCRGLEPGKPPPGEQEEPRGSRAPGGGDDGMGSAGSGADGAHVQPSEDFWQYNTFQYWRNPLPPLDLAALEDVSADSLTETLQDKNEVVEIDMES</sequence>
<dbReference type="PANTHER" id="PTHR12303:SF6">
    <property type="entry name" value="CARNOSINE N-METHYLTRANSFERASE"/>
    <property type="match status" value="1"/>
</dbReference>
<dbReference type="EMBL" id="JAATJU010000100">
    <property type="protein sequence ID" value="KAH0521389.1"/>
    <property type="molecule type" value="Genomic_DNA"/>
</dbReference>
<feature type="compositionally biased region" description="Basic residues" evidence="6">
    <location>
        <begin position="391"/>
        <end position="404"/>
    </location>
</feature>
<dbReference type="GO" id="GO:0005634">
    <property type="term" value="C:nucleus"/>
    <property type="evidence" value="ECO:0007669"/>
    <property type="project" value="TreeGrafter"/>
</dbReference>
<dbReference type="EC" id="2.1.1.22" evidence="2"/>
<proteinExistence type="inferred from homology"/>
<reference evidence="7" key="1">
    <citation type="submission" date="2020-03" db="EMBL/GenBank/DDBJ databases">
        <title>Studies in the Genomics of Life Span.</title>
        <authorList>
            <person name="Glass D."/>
        </authorList>
    </citation>
    <scope>NUCLEOTIDE SEQUENCE</scope>
    <source>
        <strain evidence="7">LTLLF</strain>
        <tissue evidence="7">Muscle</tissue>
    </source>
</reference>
<evidence type="ECO:0000256" key="4">
    <source>
        <dbReference type="ARBA" id="ARBA00022679"/>
    </source>
</evidence>
<feature type="region of interest" description="Disordered" evidence="6">
    <location>
        <begin position="423"/>
        <end position="513"/>
    </location>
</feature>
<protein>
    <recommendedName>
        <fullName evidence="2">carnosine N-methyltransferase</fullName>
        <ecNumber evidence="2">2.1.1.22</ecNumber>
    </recommendedName>
</protein>
<dbReference type="Proteomes" id="UP000710432">
    <property type="component" value="Unassembled WGS sequence"/>
</dbReference>
<dbReference type="SUPFAM" id="SSF53335">
    <property type="entry name" value="S-adenosyl-L-methionine-dependent methyltransferases"/>
    <property type="match status" value="1"/>
</dbReference>
<feature type="compositionally biased region" description="Low complexity" evidence="6">
    <location>
        <begin position="28"/>
        <end position="44"/>
    </location>
</feature>
<feature type="region of interest" description="Disordered" evidence="6">
    <location>
        <begin position="1"/>
        <end position="51"/>
    </location>
</feature>
<accession>A0A8J6H401</accession>
<organism evidence="7 8">
    <name type="scientific">Microtus ochrogaster</name>
    <name type="common">Prairie vole</name>
    <dbReference type="NCBI Taxonomy" id="79684"/>
    <lineage>
        <taxon>Eukaryota</taxon>
        <taxon>Metazoa</taxon>
        <taxon>Chordata</taxon>
        <taxon>Craniata</taxon>
        <taxon>Vertebrata</taxon>
        <taxon>Euteleostomi</taxon>
        <taxon>Mammalia</taxon>
        <taxon>Eutheria</taxon>
        <taxon>Euarchontoglires</taxon>
        <taxon>Glires</taxon>
        <taxon>Rodentia</taxon>
        <taxon>Myomorpha</taxon>
        <taxon>Muroidea</taxon>
        <taxon>Cricetidae</taxon>
        <taxon>Arvicolinae</taxon>
        <taxon>Microtus</taxon>
    </lineage>
</organism>
<dbReference type="InterPro" id="IPR012901">
    <property type="entry name" value="CARME"/>
</dbReference>
<dbReference type="GO" id="GO:0005829">
    <property type="term" value="C:cytosol"/>
    <property type="evidence" value="ECO:0007669"/>
    <property type="project" value="TreeGrafter"/>
</dbReference>
<evidence type="ECO:0000256" key="3">
    <source>
        <dbReference type="ARBA" id="ARBA00022603"/>
    </source>
</evidence>
<dbReference type="PANTHER" id="PTHR12303">
    <property type="entry name" value="CARNOSINE N-METHYLTRANSFERASE"/>
    <property type="match status" value="1"/>
</dbReference>
<comment type="caution">
    <text evidence="7">The sequence shown here is derived from an EMBL/GenBank/DDBJ whole genome shotgun (WGS) entry which is preliminary data.</text>
</comment>
<keyword evidence="5" id="KW-0949">S-adenosyl-L-methionine</keyword>